<evidence type="ECO:0000313" key="8">
    <source>
        <dbReference type="Ensembl" id="ENSOGAP00000019545.1"/>
    </source>
</evidence>
<keyword evidence="9" id="KW-1185">Reference proteome</keyword>
<dbReference type="SUPFAM" id="SSF54768">
    <property type="entry name" value="dsRNA-binding domain-like"/>
    <property type="match status" value="1"/>
</dbReference>
<evidence type="ECO:0000256" key="5">
    <source>
        <dbReference type="ARBA" id="ARBA00035407"/>
    </source>
</evidence>
<dbReference type="EMBL" id="AAQR03029102">
    <property type="status" value="NOT_ANNOTATED_CDS"/>
    <property type="molecule type" value="Genomic_DNA"/>
</dbReference>
<protein>
    <recommendedName>
        <fullName evidence="4">Small ribosomal subunit protein uS5</fullName>
    </recommendedName>
    <alternativeName>
        <fullName evidence="5">40S ribosomal protein S2</fullName>
    </alternativeName>
</protein>
<evidence type="ECO:0000256" key="6">
    <source>
        <dbReference type="ARBA" id="ARBA00046587"/>
    </source>
</evidence>
<dbReference type="GO" id="GO:0003723">
    <property type="term" value="F:RNA binding"/>
    <property type="evidence" value="ECO:0007669"/>
    <property type="project" value="InterPro"/>
</dbReference>
<dbReference type="HOGENOM" id="CLU_065898_0_2_1"/>
<dbReference type="GO" id="GO:0003735">
    <property type="term" value="F:structural constituent of ribosome"/>
    <property type="evidence" value="ECO:0007669"/>
    <property type="project" value="InterPro"/>
</dbReference>
<dbReference type="InterPro" id="IPR020568">
    <property type="entry name" value="Ribosomal_Su5_D2-typ_SF"/>
</dbReference>
<dbReference type="GeneTree" id="ENSGT00940000154326"/>
<dbReference type="InterPro" id="IPR014721">
    <property type="entry name" value="Ribsml_uS5_D2-typ_fold_subgr"/>
</dbReference>
<keyword evidence="2" id="KW-0689">Ribosomal protein</keyword>
<feature type="domain" description="Small ribosomal subunit protein uS5 C-terminal" evidence="7">
    <location>
        <begin position="159"/>
        <end position="231"/>
    </location>
</feature>
<dbReference type="FunFam" id="3.30.160.20:FF:000133">
    <property type="entry name" value="40S ribosomal protein S2"/>
    <property type="match status" value="1"/>
</dbReference>
<dbReference type="GO" id="GO:0022627">
    <property type="term" value="C:cytosolic small ribosomal subunit"/>
    <property type="evidence" value="ECO:0007669"/>
    <property type="project" value="TreeGrafter"/>
</dbReference>
<organism evidence="8 9">
    <name type="scientific">Otolemur garnettii</name>
    <name type="common">Small-eared galago</name>
    <name type="synonym">Garnett's greater bushbaby</name>
    <dbReference type="NCBI Taxonomy" id="30611"/>
    <lineage>
        <taxon>Eukaryota</taxon>
        <taxon>Metazoa</taxon>
        <taxon>Chordata</taxon>
        <taxon>Craniata</taxon>
        <taxon>Vertebrata</taxon>
        <taxon>Euteleostomi</taxon>
        <taxon>Mammalia</taxon>
        <taxon>Eutheria</taxon>
        <taxon>Euarchontoglires</taxon>
        <taxon>Primates</taxon>
        <taxon>Strepsirrhini</taxon>
        <taxon>Lorisiformes</taxon>
        <taxon>Galagidae</taxon>
        <taxon>Otolemur</taxon>
    </lineage>
</organism>
<evidence type="ECO:0000259" key="7">
    <source>
        <dbReference type="Pfam" id="PF03719"/>
    </source>
</evidence>
<evidence type="ECO:0000256" key="4">
    <source>
        <dbReference type="ARBA" id="ARBA00035255"/>
    </source>
</evidence>
<reference evidence="8" key="2">
    <citation type="submission" date="2025-08" db="UniProtKB">
        <authorList>
            <consortium name="Ensembl"/>
        </authorList>
    </citation>
    <scope>IDENTIFICATION</scope>
</reference>
<dbReference type="SUPFAM" id="SSF54211">
    <property type="entry name" value="Ribosomal protein S5 domain 2-like"/>
    <property type="match status" value="1"/>
</dbReference>
<keyword evidence="3" id="KW-0687">Ribonucleoprotein</keyword>
<dbReference type="PANTHER" id="PTHR13718">
    <property type="entry name" value="RIBOSOMAL S SUBUNIT"/>
    <property type="match status" value="1"/>
</dbReference>
<dbReference type="PANTHER" id="PTHR13718:SF4">
    <property type="entry name" value="40S RIBOSOMAL PROTEIN S2"/>
    <property type="match status" value="1"/>
</dbReference>
<dbReference type="Gene3D" id="3.30.230.10">
    <property type="match status" value="1"/>
</dbReference>
<sequence length="266" mass="28311">PLGCGMGGRAVSVEAEAAVFGPGSGCGWGWDRGSGACGGKAQDKEWMPVTKLGHSVKDVKIKSEEISLFSLPIKESIDFFLEASLKDEVLKITSAKADPGGWTTFKALVAIGDYNGHVLLGVPCFQEVATTTLSTISVQKGYWRNKISKPHAVPCKETGRCGPVLVHLIPAPRGTCTISAPVPKRLLQLASIGDSSTPARGGTATLGNSAKATFDVISKTYCYLTPELWKESVFTTSPYQKFNDHLLMTHTRVSLQRTQGLAGAIT</sequence>
<dbReference type="Gene3D" id="3.30.160.20">
    <property type="match status" value="1"/>
</dbReference>
<comment type="subunit">
    <text evidence="6">Component of the small ribosomal subunit. Interacts with zinc finger protein ZNF277 (via zinc-finger domains); the interaction is direct; the interaction is extra-ribosomal. Interaction with ZNF277 competes with the binding of RPS2 to protein arginine methyltransferase PRMT3.</text>
</comment>
<dbReference type="GO" id="GO:0006412">
    <property type="term" value="P:translation"/>
    <property type="evidence" value="ECO:0007669"/>
    <property type="project" value="InterPro"/>
</dbReference>
<dbReference type="AlphaFoldDB" id="H0XTV3"/>
<dbReference type="InterPro" id="IPR005324">
    <property type="entry name" value="Ribosomal_uS5_C"/>
</dbReference>
<dbReference type="Proteomes" id="UP000005225">
    <property type="component" value="Unassembled WGS sequence"/>
</dbReference>
<evidence type="ECO:0000256" key="1">
    <source>
        <dbReference type="ARBA" id="ARBA00008945"/>
    </source>
</evidence>
<evidence type="ECO:0000256" key="2">
    <source>
        <dbReference type="ARBA" id="ARBA00022980"/>
    </source>
</evidence>
<accession>H0XTV3</accession>
<name>H0XTV3_OTOGA</name>
<evidence type="ECO:0000256" key="3">
    <source>
        <dbReference type="ARBA" id="ARBA00023274"/>
    </source>
</evidence>
<dbReference type="InterPro" id="IPR000851">
    <property type="entry name" value="Ribosomal_uS5"/>
</dbReference>
<dbReference type="STRING" id="30611.ENSOGAP00000019545"/>
<proteinExistence type="inferred from homology"/>
<dbReference type="Ensembl" id="ENSOGAT00000030732.1">
    <property type="protein sequence ID" value="ENSOGAP00000019545.1"/>
    <property type="gene ID" value="ENSOGAG00000024844.1"/>
</dbReference>
<evidence type="ECO:0000313" key="9">
    <source>
        <dbReference type="Proteomes" id="UP000005225"/>
    </source>
</evidence>
<comment type="similarity">
    <text evidence="1">Belongs to the universal ribosomal protein uS5 family.</text>
</comment>
<reference evidence="9" key="1">
    <citation type="submission" date="2011-03" db="EMBL/GenBank/DDBJ databases">
        <title>Version 3 of the genome sequence of Otolemur garnettii (Bushbaby).</title>
        <authorList>
            <consortium name="The Broad Institute Genome Sequencing Platform"/>
            <person name="Di Palma F."/>
            <person name="Johnson J."/>
            <person name="Lander E.S."/>
            <person name="Lindblad-Toh K."/>
            <person name="Jaffe D.B."/>
            <person name="Gnerre S."/>
            <person name="MacCallum I."/>
            <person name="Przybylski D."/>
            <person name="Ribeiro F.J."/>
            <person name="Burton J.N."/>
            <person name="Walker B.J."/>
            <person name="Sharpe T."/>
            <person name="Hall G."/>
        </authorList>
    </citation>
    <scope>NUCLEOTIDE SEQUENCE [LARGE SCALE GENOMIC DNA]</scope>
</reference>
<dbReference type="FunFam" id="3.30.230.10:FF:000004">
    <property type="entry name" value="40S ribosomal protein S2"/>
    <property type="match status" value="1"/>
</dbReference>
<dbReference type="InParanoid" id="H0XTV3"/>
<dbReference type="eggNOG" id="KOG0877">
    <property type="taxonomic scope" value="Eukaryota"/>
</dbReference>
<reference evidence="8" key="3">
    <citation type="submission" date="2025-09" db="UniProtKB">
        <authorList>
            <consortium name="Ensembl"/>
        </authorList>
    </citation>
    <scope>IDENTIFICATION</scope>
</reference>
<dbReference type="Pfam" id="PF03719">
    <property type="entry name" value="Ribosomal_S5_C"/>
    <property type="match status" value="1"/>
</dbReference>